<evidence type="ECO:0000313" key="1">
    <source>
        <dbReference type="EMBL" id="KFX74994.1"/>
    </source>
</evidence>
<gene>
    <name evidence="1" type="ORF">EE52_0209105</name>
</gene>
<comment type="caution">
    <text evidence="1">The sequence shown here is derived from an EMBL/GenBank/DDBJ whole genome shotgun (WGS) entry which is preliminary data.</text>
</comment>
<reference evidence="1" key="1">
    <citation type="book" date="2014" name="THE 24TH EUROPEAN CONGRESS OF CLINICAL MICROBIOLOGY AND INFECTIOUS DISEASES" publisher="ECCMID 2014" city="Barcelona, Spain">
        <title>Identification of resistance genes in three multidrug-resistant Bacteroides fragilis isolates by whole genome sequencing.</title>
        <editorList>
            <person name="Unknown"/>
            <person name="A."/>
        </editorList>
        <authorList>
            <person name="Sydenham T.V."/>
            <person name="Hasman H."/>
            <person name="Wang M."/>
            <person name="Soki J."/>
            <person name="Nagy E."/>
            <person name="Justesen U.S."/>
        </authorList>
    </citation>
    <scope>NUCLEOTIDE SEQUENCE</scope>
    <source>
        <strain evidence="1">DCMOUH0018B</strain>
    </source>
</reference>
<dbReference type="RefSeq" id="WP_044300186.1">
    <property type="nucleotide sequence ID" value="NZ_CAEUHN010000012.1"/>
</dbReference>
<accession>A0A0I9URW4</accession>
<dbReference type="PATRIC" id="fig|817.53.peg.1882"/>
<dbReference type="EMBL" id="JMZZ02000106">
    <property type="protein sequence ID" value="KFX74994.1"/>
    <property type="molecule type" value="Genomic_DNA"/>
</dbReference>
<organism evidence="1">
    <name type="scientific">Bacteroides fragilis</name>
    <dbReference type="NCBI Taxonomy" id="817"/>
    <lineage>
        <taxon>Bacteria</taxon>
        <taxon>Pseudomonadati</taxon>
        <taxon>Bacteroidota</taxon>
        <taxon>Bacteroidia</taxon>
        <taxon>Bacteroidales</taxon>
        <taxon>Bacteroidaceae</taxon>
        <taxon>Bacteroides</taxon>
    </lineage>
</organism>
<dbReference type="AlphaFoldDB" id="A0A0I9URW4"/>
<sequence length="206" mass="24416">MNAPTETILKKGYILIPKSMIEDFFKTGSQTEGYLEAWIQVLTRVNYSDTEVCVQGNRIVCRRGETVYTYKQWEKTLGWSRYRTRRFFETLFKSGIMEVVENPAGITLLRVTDYDLWTGHKKAATTRDSHATEGFANFWDLYHRVTQKDKINIARARKEWKKLTVTEKKLALENIEEYYTHQKDIRFCKQAATYLEDKAFLNEYEF</sequence>
<name>A0A0I9URW4_BACFG</name>
<reference evidence="1" key="2">
    <citation type="submission" date="2014-07" db="EMBL/GenBank/DDBJ databases">
        <title>Genetics and epidemiology of antimicrobial resistance in B. fragilis group.</title>
        <authorList>
            <person name="Sydenham T.V."/>
            <person name="Hasman H."/>
            <person name="Kemp M."/>
            <person name="Justesen U.S."/>
        </authorList>
    </citation>
    <scope>NUCLEOTIDE SEQUENCE [LARGE SCALE GENOMIC DNA]</scope>
    <source>
        <strain evidence="1">DCMOUH0018B</strain>
    </source>
</reference>
<protein>
    <submittedName>
        <fullName evidence="1">Uncharacterized protein</fullName>
    </submittedName>
</protein>
<proteinExistence type="predicted"/>